<evidence type="ECO:0000313" key="9">
    <source>
        <dbReference type="Proteomes" id="UP000034883"/>
    </source>
</evidence>
<dbReference type="KEGG" id="samy:DB32_002456"/>
<dbReference type="Gene3D" id="3.40.30.10">
    <property type="entry name" value="Glutaredoxin"/>
    <property type="match status" value="3"/>
</dbReference>
<feature type="domain" description="Thioredoxin" evidence="7">
    <location>
        <begin position="556"/>
        <end position="748"/>
    </location>
</feature>
<evidence type="ECO:0000256" key="1">
    <source>
        <dbReference type="ARBA" id="ARBA00005791"/>
    </source>
</evidence>
<dbReference type="GO" id="GO:0016491">
    <property type="term" value="F:oxidoreductase activity"/>
    <property type="evidence" value="ECO:0007669"/>
    <property type="project" value="UniProtKB-KW"/>
</dbReference>
<gene>
    <name evidence="8" type="ORF">DB32_002456</name>
</gene>
<dbReference type="PANTHER" id="PTHR13887">
    <property type="entry name" value="GLUTATHIONE S-TRANSFERASE KAPPA"/>
    <property type="match status" value="1"/>
</dbReference>
<accession>A0A0F6YHY6</accession>
<feature type="region of interest" description="Disordered" evidence="6">
    <location>
        <begin position="1"/>
        <end position="68"/>
    </location>
</feature>
<evidence type="ECO:0000256" key="6">
    <source>
        <dbReference type="SAM" id="MobiDB-lite"/>
    </source>
</evidence>
<dbReference type="PROSITE" id="PS51352">
    <property type="entry name" value="THIOREDOXIN_2"/>
    <property type="match status" value="3"/>
</dbReference>
<dbReference type="AlphaFoldDB" id="A0A0F6YHY6"/>
<keyword evidence="3" id="KW-0560">Oxidoreductase</keyword>
<evidence type="ECO:0000313" key="8">
    <source>
        <dbReference type="EMBL" id="AKF05307.1"/>
    </source>
</evidence>
<comment type="similarity">
    <text evidence="1">Belongs to the thioredoxin family. DsbA subfamily.</text>
</comment>
<dbReference type="Proteomes" id="UP000034883">
    <property type="component" value="Chromosome"/>
</dbReference>
<evidence type="ECO:0000256" key="2">
    <source>
        <dbReference type="ARBA" id="ARBA00022729"/>
    </source>
</evidence>
<evidence type="ECO:0000256" key="4">
    <source>
        <dbReference type="ARBA" id="ARBA00023157"/>
    </source>
</evidence>
<keyword evidence="9" id="KW-1185">Reference proteome</keyword>
<dbReference type="PANTHER" id="PTHR13887:SF14">
    <property type="entry name" value="DISULFIDE BOND FORMATION PROTEIN D"/>
    <property type="match status" value="1"/>
</dbReference>
<feature type="domain" description="Thioredoxin" evidence="7">
    <location>
        <begin position="120"/>
        <end position="301"/>
    </location>
</feature>
<dbReference type="EMBL" id="CP011125">
    <property type="protein sequence ID" value="AKF05307.1"/>
    <property type="molecule type" value="Genomic_DNA"/>
</dbReference>
<evidence type="ECO:0000256" key="3">
    <source>
        <dbReference type="ARBA" id="ARBA00023002"/>
    </source>
</evidence>
<reference evidence="8 9" key="1">
    <citation type="submission" date="2015-03" db="EMBL/GenBank/DDBJ databases">
        <title>Genome assembly of Sandaracinus amylolyticus DSM 53668.</title>
        <authorList>
            <person name="Sharma G."/>
            <person name="Subramanian S."/>
        </authorList>
    </citation>
    <scope>NUCLEOTIDE SEQUENCE [LARGE SCALE GENOMIC DNA]</scope>
    <source>
        <strain evidence="8 9">DSM 53668</strain>
    </source>
</reference>
<dbReference type="Pfam" id="PF13462">
    <property type="entry name" value="Thioredoxin_4"/>
    <property type="match status" value="3"/>
</dbReference>
<dbReference type="InterPro" id="IPR013766">
    <property type="entry name" value="Thioredoxin_domain"/>
</dbReference>
<keyword evidence="2" id="KW-0732">Signal</keyword>
<feature type="compositionally biased region" description="Basic residues" evidence="6">
    <location>
        <begin position="33"/>
        <end position="44"/>
    </location>
</feature>
<feature type="domain" description="Thioredoxin" evidence="7">
    <location>
        <begin position="334"/>
        <end position="524"/>
    </location>
</feature>
<keyword evidence="4" id="KW-1015">Disulfide bond</keyword>
<protein>
    <submittedName>
        <fullName evidence="8">Periplasmic thiol disulfide interchange protein DsbA</fullName>
    </submittedName>
</protein>
<name>A0A0F6YHY6_9BACT</name>
<proteinExistence type="inferred from homology"/>
<feature type="compositionally biased region" description="Polar residues" evidence="6">
    <location>
        <begin position="53"/>
        <end position="68"/>
    </location>
</feature>
<organism evidence="8 9">
    <name type="scientific">Sandaracinus amylolyticus</name>
    <dbReference type="NCBI Taxonomy" id="927083"/>
    <lineage>
        <taxon>Bacteria</taxon>
        <taxon>Pseudomonadati</taxon>
        <taxon>Myxococcota</taxon>
        <taxon>Polyangia</taxon>
        <taxon>Polyangiales</taxon>
        <taxon>Sandaracinaceae</taxon>
        <taxon>Sandaracinus</taxon>
    </lineage>
</organism>
<keyword evidence="5" id="KW-0676">Redox-active center</keyword>
<dbReference type="InterPro" id="IPR036249">
    <property type="entry name" value="Thioredoxin-like_sf"/>
</dbReference>
<sequence>MRVRAPGSISARRSSPRAVRESFDPKHTEFRRSPVRRLAPRRRAPREDPFSMASKSTNNPPVQPTGTISTPSAVIAILIAFVGGLMIGNLTGRGSGAASEEIEMAAGDRAGGGGEPGAGPAVQDDVERFRALAPDNAPQRGPDDALVTIVMWSDFQCPFCSRVEPTIDRVIETFGNDVRVVWRNNALPFHQNAMPAAEAAMEAYAQRGDEGFWRMHNTLFENQRALERANLEQYAQQQGLDMTRFRAALDNHTHQAGIQADMQAANSLGARGTPAFFINGRQLMGAQPYEQFETVIRDEIQRANRAISGGTPRAGYYAALMRGARTAPAAAEGEAAAAKAPPRRPQPDPNAVYRVPVGDSPTKGPNDALVTIVIVSEFQCPFCNRVRPTLDQIEERYGRDVRFVFKHNPLPFHDNAMPAAEAAVEAYRQRGNDAFWRIHDLMFENQQALGREQLEGYAQQVGLDMARFRRALDEHTHRATIEADQTLARQLGASGTPSFFINGRNLRGAQPFEAFQQVIDAELARARERVSAGTPRAGVYEATIANGATSPVMLPMPEGGGEEAAAAPDADRVYDIAVPRNAPTRGAANAPVTIQIFSDFQCPFCSRVGPTIEQVMEQYEGRVRLVWRNYPLPFHQQAGPAAEAAMEVFAQRGSEAFWQFHNTLFENQRALSREDLERYATQVPGLDMARFRRALDEHTHQAAVQADMEAVRRAGAEIGTPSFFINGRLLQGAQPFPAFQQAIDRALREAPARR</sequence>
<evidence type="ECO:0000256" key="5">
    <source>
        <dbReference type="ARBA" id="ARBA00023284"/>
    </source>
</evidence>
<feature type="compositionally biased region" description="Basic and acidic residues" evidence="6">
    <location>
        <begin position="18"/>
        <end position="32"/>
    </location>
</feature>
<dbReference type="STRING" id="927083.DB32_002456"/>
<dbReference type="InterPro" id="IPR012336">
    <property type="entry name" value="Thioredoxin-like_fold"/>
</dbReference>
<evidence type="ECO:0000259" key="7">
    <source>
        <dbReference type="PROSITE" id="PS51352"/>
    </source>
</evidence>
<dbReference type="SUPFAM" id="SSF52833">
    <property type="entry name" value="Thioredoxin-like"/>
    <property type="match status" value="3"/>
</dbReference>